<dbReference type="Proteomes" id="UP000235392">
    <property type="component" value="Unassembled WGS sequence"/>
</dbReference>
<gene>
    <name evidence="1" type="ORF">PCASD_01660</name>
</gene>
<name>A0A2N5VJX2_9BASI</name>
<comment type="caution">
    <text evidence="1">The sequence shown here is derived from an EMBL/GenBank/DDBJ whole genome shotgun (WGS) entry which is preliminary data.</text>
</comment>
<sequence length="180" mass="20071">MQAYDAYPRDIEIRVVMTEPLRELHFCGITAGDWESYHASLNLITSKSSATVIDIEQAAARTPPSPDVFATPPPHQTGHLYVLRHNNDGHLSYPEASQPKSPTEIEAFLKVAYIPANNELTQAHMIINHIDHWSYFKTATEGKLTRKGFPIGTARLLCDAAAHIQPYQKEATMALLPQLP</sequence>
<organism evidence="1 2">
    <name type="scientific">Puccinia coronata f. sp. avenae</name>
    <dbReference type="NCBI Taxonomy" id="200324"/>
    <lineage>
        <taxon>Eukaryota</taxon>
        <taxon>Fungi</taxon>
        <taxon>Dikarya</taxon>
        <taxon>Basidiomycota</taxon>
        <taxon>Pucciniomycotina</taxon>
        <taxon>Pucciniomycetes</taxon>
        <taxon>Pucciniales</taxon>
        <taxon>Pucciniaceae</taxon>
        <taxon>Puccinia</taxon>
    </lineage>
</organism>
<dbReference type="AlphaFoldDB" id="A0A2N5VJX2"/>
<accession>A0A2N5VJX2</accession>
<proteinExistence type="predicted"/>
<protein>
    <submittedName>
        <fullName evidence="1">Uncharacterized protein</fullName>
    </submittedName>
</protein>
<reference evidence="1 2" key="1">
    <citation type="submission" date="2017-11" db="EMBL/GenBank/DDBJ databases">
        <title>De novo assembly and phasing of dikaryotic genomes from two isolates of Puccinia coronata f. sp. avenae, the causal agent of oat crown rust.</title>
        <authorList>
            <person name="Miller M.E."/>
            <person name="Zhang Y."/>
            <person name="Omidvar V."/>
            <person name="Sperschneider J."/>
            <person name="Schwessinger B."/>
            <person name="Raley C."/>
            <person name="Palmer J.M."/>
            <person name="Garnica D."/>
            <person name="Upadhyaya N."/>
            <person name="Rathjen J."/>
            <person name="Taylor J.M."/>
            <person name="Park R.F."/>
            <person name="Dodds P.N."/>
            <person name="Hirsch C.D."/>
            <person name="Kianian S.F."/>
            <person name="Figueroa M."/>
        </authorList>
    </citation>
    <scope>NUCLEOTIDE SEQUENCE [LARGE SCALE GENOMIC DNA]</scope>
    <source>
        <strain evidence="1">12SD80</strain>
    </source>
</reference>
<evidence type="ECO:0000313" key="2">
    <source>
        <dbReference type="Proteomes" id="UP000235392"/>
    </source>
</evidence>
<evidence type="ECO:0000313" key="1">
    <source>
        <dbReference type="EMBL" id="PLW50298.1"/>
    </source>
</evidence>
<dbReference type="EMBL" id="PGCI01000011">
    <property type="protein sequence ID" value="PLW50298.1"/>
    <property type="molecule type" value="Genomic_DNA"/>
</dbReference>